<dbReference type="Proteomes" id="UP000471640">
    <property type="component" value="Unassembled WGS sequence"/>
</dbReference>
<comment type="caution">
    <text evidence="1">The sequence shown here is derived from an EMBL/GenBank/DDBJ whole genome shotgun (WGS) entry which is preliminary data.</text>
</comment>
<keyword evidence="1" id="KW-0808">Transferase</keyword>
<name>A0A6P1DTM4_9GAMM</name>
<evidence type="ECO:0000313" key="2">
    <source>
        <dbReference type="Proteomes" id="UP000471640"/>
    </source>
</evidence>
<evidence type="ECO:0000313" key="1">
    <source>
        <dbReference type="EMBL" id="NEX21149.1"/>
    </source>
</evidence>
<dbReference type="AlphaFoldDB" id="A0A6P1DTM4"/>
<protein>
    <submittedName>
        <fullName evidence="1">SAM-dependent methyltransferase</fullName>
    </submittedName>
</protein>
<keyword evidence="1" id="KW-0489">Methyltransferase</keyword>
<keyword evidence="2" id="KW-1185">Reference proteome</keyword>
<accession>A0A6P1DTM4</accession>
<dbReference type="GO" id="GO:0032259">
    <property type="term" value="P:methylation"/>
    <property type="evidence" value="ECO:0007669"/>
    <property type="project" value="UniProtKB-KW"/>
</dbReference>
<organism evidence="1 2">
    <name type="scientific">Thiorhodococcus mannitoliphagus</name>
    <dbReference type="NCBI Taxonomy" id="329406"/>
    <lineage>
        <taxon>Bacteria</taxon>
        <taxon>Pseudomonadati</taxon>
        <taxon>Pseudomonadota</taxon>
        <taxon>Gammaproteobacteria</taxon>
        <taxon>Chromatiales</taxon>
        <taxon>Chromatiaceae</taxon>
        <taxon>Thiorhodococcus</taxon>
    </lineage>
</organism>
<sequence length="51" mass="5952">MIATDARILMRLLLGQPRRGSHAERLQAFYAPQAADYDRFRERLLHGREAL</sequence>
<dbReference type="GO" id="GO:0008168">
    <property type="term" value="F:methyltransferase activity"/>
    <property type="evidence" value="ECO:0007669"/>
    <property type="project" value="UniProtKB-KW"/>
</dbReference>
<gene>
    <name evidence="1" type="ORF">G3480_12635</name>
</gene>
<proteinExistence type="predicted"/>
<feature type="non-terminal residue" evidence="1">
    <location>
        <position position="51"/>
    </location>
</feature>
<reference evidence="1 2" key="2">
    <citation type="submission" date="2020-02" db="EMBL/GenBank/DDBJ databases">
        <title>Genome sequences of Thiorhodococcus mannitoliphagus and Thiorhodococcus minor, purple sulfur photosynthetic bacteria in the gammaproteobacterial family, Chromatiaceae.</title>
        <authorList>
            <person name="Aviles F.A."/>
            <person name="Meyer T.E."/>
            <person name="Kyndt J.A."/>
        </authorList>
    </citation>
    <scope>NUCLEOTIDE SEQUENCE [LARGE SCALE GENOMIC DNA]</scope>
    <source>
        <strain evidence="1 2">DSM 18266</strain>
    </source>
</reference>
<reference evidence="2" key="1">
    <citation type="journal article" date="2020" name="Microbiol. Resour. Announc.">
        <title>Draft Genome Sequences of Thiorhodococcus mannitoliphagus and Thiorhodococcus minor, Purple Sulfur Photosynthetic Bacteria in the Gammaproteobacterial Family Chromatiaceae.</title>
        <authorList>
            <person name="Aviles F.A."/>
            <person name="Meyer T.E."/>
            <person name="Kyndt J.A."/>
        </authorList>
    </citation>
    <scope>NUCLEOTIDE SEQUENCE [LARGE SCALE GENOMIC DNA]</scope>
    <source>
        <strain evidence="2">DSM 18266</strain>
    </source>
</reference>
<dbReference type="EMBL" id="JAAIJR010000046">
    <property type="protein sequence ID" value="NEX21149.1"/>
    <property type="molecule type" value="Genomic_DNA"/>
</dbReference>